<dbReference type="InterPro" id="IPR001296">
    <property type="entry name" value="Glyco_trans_1"/>
</dbReference>
<dbReference type="SUPFAM" id="SSF53756">
    <property type="entry name" value="UDP-Glycosyltransferase/glycogen phosphorylase"/>
    <property type="match status" value="1"/>
</dbReference>
<evidence type="ECO:0000259" key="4">
    <source>
        <dbReference type="Pfam" id="PF00534"/>
    </source>
</evidence>
<proteinExistence type="predicted"/>
<feature type="domain" description="Glycosyl transferase family 1" evidence="4">
    <location>
        <begin position="235"/>
        <end position="391"/>
    </location>
</feature>
<evidence type="ECO:0000256" key="2">
    <source>
        <dbReference type="ARBA" id="ARBA00022676"/>
    </source>
</evidence>
<sequence>MAQTTYVRDHSGTGRSAPVFPQGHRVITANNCRVVGAVYADMKISFLIHNAYGIGGTITTTFNLAGALAERHDVEIVSALRHREHPNLVLDPRVRLRALVDLRKEADHPLHQRPAKVFPSAEYRHHQYSELTDQRIGECLEAIDTDVVIGTRPGLNVHIARQAPQRVLRVGQEHLTLDNHPPALRTALRRAYRRLDVITTVTEADAAAYRRKMWLPGVHVEALPNSVPDPALPPADDTAKIVIAAGRLVPVKRYDLLIEAFAQVAAAHPDWQLRIYGKGEQQPRLRELIERLRLWNNVFLMGAATPMEAEWAKGSVGAAASNFEPFGMTIVEAMRCGLPVVSTDCPYGPGEIIKDGADGRLVPVGDADALASALLELVGDDERRRRMGRTALENARRFAPGPVVAQAERILEDALTARTTDRPTSTPQNHRSNSALIGRSHAARDAAHAAAAGALRAIRKGRR</sequence>
<dbReference type="PANTHER" id="PTHR12526:SF627">
    <property type="entry name" value="D-RHAMNOSYLTRANSFERASE WBPZ"/>
    <property type="match status" value="1"/>
</dbReference>
<evidence type="ECO:0000313" key="7">
    <source>
        <dbReference type="Proteomes" id="UP001232755"/>
    </source>
</evidence>
<dbReference type="PANTHER" id="PTHR12526">
    <property type="entry name" value="GLYCOSYLTRANSFERASE"/>
    <property type="match status" value="1"/>
</dbReference>
<organism evidence="6 7">
    <name type="scientific">Streptomyces africanus</name>
    <dbReference type="NCBI Taxonomy" id="231024"/>
    <lineage>
        <taxon>Bacteria</taxon>
        <taxon>Bacillati</taxon>
        <taxon>Actinomycetota</taxon>
        <taxon>Actinomycetes</taxon>
        <taxon>Kitasatosporales</taxon>
        <taxon>Streptomycetaceae</taxon>
        <taxon>Streptomyces</taxon>
    </lineage>
</organism>
<dbReference type="InterPro" id="IPR028098">
    <property type="entry name" value="Glyco_trans_4-like_N"/>
</dbReference>
<comment type="caution">
    <text evidence="6">The sequence shown here is derived from an EMBL/GenBank/DDBJ whole genome shotgun (WGS) entry which is preliminary data.</text>
</comment>
<accession>A0ABU0QFD7</accession>
<evidence type="ECO:0000313" key="6">
    <source>
        <dbReference type="EMBL" id="MDQ0746089.1"/>
    </source>
</evidence>
<gene>
    <name evidence="6" type="ORF">QF034_000320</name>
</gene>
<dbReference type="Pfam" id="PF00534">
    <property type="entry name" value="Glycos_transf_1"/>
    <property type="match status" value="1"/>
</dbReference>
<dbReference type="Gene3D" id="3.40.50.2000">
    <property type="entry name" value="Glycogen Phosphorylase B"/>
    <property type="match status" value="2"/>
</dbReference>
<reference evidence="6 7" key="1">
    <citation type="submission" date="2023-07" db="EMBL/GenBank/DDBJ databases">
        <title>Comparative genomics of wheat-associated soil bacteria to identify genetic determinants of phenazine resistance.</title>
        <authorList>
            <person name="Mouncey N."/>
        </authorList>
    </citation>
    <scope>NUCLEOTIDE SEQUENCE [LARGE SCALE GENOMIC DNA]</scope>
    <source>
        <strain evidence="6 7">B3I12</strain>
    </source>
</reference>
<keyword evidence="7" id="KW-1185">Reference proteome</keyword>
<dbReference type="Proteomes" id="UP001232755">
    <property type="component" value="Unassembled WGS sequence"/>
</dbReference>
<feature type="domain" description="Glycosyltransferase subfamily 4-like N-terminal" evidence="5">
    <location>
        <begin position="54"/>
        <end position="227"/>
    </location>
</feature>
<dbReference type="Pfam" id="PF13439">
    <property type="entry name" value="Glyco_transf_4"/>
    <property type="match status" value="1"/>
</dbReference>
<evidence type="ECO:0000259" key="5">
    <source>
        <dbReference type="Pfam" id="PF13439"/>
    </source>
</evidence>
<evidence type="ECO:0000256" key="3">
    <source>
        <dbReference type="ARBA" id="ARBA00022679"/>
    </source>
</evidence>
<keyword evidence="2" id="KW-0328">Glycosyltransferase</keyword>
<protein>
    <recommendedName>
        <fullName evidence="1">D-inositol 3-phosphate glycosyltransferase</fullName>
    </recommendedName>
</protein>
<dbReference type="EMBL" id="JAUSYP010000001">
    <property type="protein sequence ID" value="MDQ0746089.1"/>
    <property type="molecule type" value="Genomic_DNA"/>
</dbReference>
<dbReference type="CDD" id="cd03820">
    <property type="entry name" value="GT4_AmsD-like"/>
    <property type="match status" value="1"/>
</dbReference>
<name>A0ABU0QFD7_9ACTN</name>
<keyword evidence="3" id="KW-0808">Transferase</keyword>
<evidence type="ECO:0000256" key="1">
    <source>
        <dbReference type="ARBA" id="ARBA00021292"/>
    </source>
</evidence>